<keyword evidence="2" id="KW-0472">Membrane</keyword>
<feature type="compositionally biased region" description="Basic and acidic residues" evidence="1">
    <location>
        <begin position="1"/>
        <end position="46"/>
    </location>
</feature>
<comment type="caution">
    <text evidence="3">The sequence shown here is derived from an EMBL/GenBank/DDBJ whole genome shotgun (WGS) entry which is preliminary data.</text>
</comment>
<organism evidence="3 4">
    <name type="scientific">Streptomyces flavofungini</name>
    <dbReference type="NCBI Taxonomy" id="68200"/>
    <lineage>
        <taxon>Bacteria</taxon>
        <taxon>Bacillati</taxon>
        <taxon>Actinomycetota</taxon>
        <taxon>Actinomycetes</taxon>
        <taxon>Kitasatosporales</taxon>
        <taxon>Streptomycetaceae</taxon>
        <taxon>Streptomyces</taxon>
    </lineage>
</organism>
<dbReference type="RefSeq" id="WP_190115649.1">
    <property type="nucleotide sequence ID" value="NZ_BMVR01000004.1"/>
</dbReference>
<reference evidence="3 4" key="1">
    <citation type="submission" date="2020-12" db="EMBL/GenBank/DDBJ databases">
        <title>Streptomyces typhae sp. nov., a novel endophytic actinomycete isolated from the root of cattail pollen (Typha angustifolia L.).</title>
        <authorList>
            <person name="Peng C."/>
            <person name="Liu C."/>
        </authorList>
    </citation>
    <scope>NUCLEOTIDE SEQUENCE [LARGE SCALE GENOMIC DNA]</scope>
    <source>
        <strain evidence="3 4">JCM 4753</strain>
    </source>
</reference>
<name>A0ABS0X4N9_9ACTN</name>
<evidence type="ECO:0000313" key="4">
    <source>
        <dbReference type="Proteomes" id="UP000634780"/>
    </source>
</evidence>
<gene>
    <name evidence="3" type="ORF">JGB26_13810</name>
</gene>
<protein>
    <submittedName>
        <fullName evidence="3">Uncharacterized protein</fullName>
    </submittedName>
</protein>
<evidence type="ECO:0000256" key="1">
    <source>
        <dbReference type="SAM" id="MobiDB-lite"/>
    </source>
</evidence>
<feature type="transmembrane region" description="Helical" evidence="2">
    <location>
        <begin position="119"/>
        <end position="138"/>
    </location>
</feature>
<accession>A0ABS0X4N9</accession>
<dbReference type="EMBL" id="JAEKOZ010000007">
    <property type="protein sequence ID" value="MBJ3808175.1"/>
    <property type="molecule type" value="Genomic_DNA"/>
</dbReference>
<evidence type="ECO:0000256" key="2">
    <source>
        <dbReference type="SAM" id="Phobius"/>
    </source>
</evidence>
<keyword evidence="2" id="KW-0812">Transmembrane</keyword>
<feature type="region of interest" description="Disordered" evidence="1">
    <location>
        <begin position="1"/>
        <end position="85"/>
    </location>
</feature>
<proteinExistence type="predicted"/>
<dbReference type="Proteomes" id="UP000634780">
    <property type="component" value="Unassembled WGS sequence"/>
</dbReference>
<sequence>MSDAEKDVEKKDVEKAAKDVEKKDVEEGAQKGVEEGAEKDVEKAEGAAEGAGGAGSAADGAGPAKGQDAPGPAGPDGDASPAPDAKPLGVLAAAIAAAPPPWWHWRSLRRLTRGHRRRAVAAALAGALLGGTVVAWQAEAGPFERERACWGALNEDDVADLFHGKRDIEYSQLDIGYDRISSDGPSGRCELRSPRGHRVRAQLHRLDTRFGGARDVWADEYLSARMTPLGGGLLGMVSDTRAWLAVPEGCIGRASERDGPLVVDMEAGWTVYDDEVDPDERARLARAVVKLVNHYMDDQGCDSELTDPTDRLAAPARFSDEKRDAVCGIKGLRLPGSDESSRYDRPLVSRSGGPVRTCDRDVMFGHPRLRLMTVENPRLADLFHGLSFEGARRITAVGDTKDATRGRGFLREDMALYQASCQTGDVTFLIRSDDGDRAADIRRLMPRYVAAEADRIGCGPLRLRLPA</sequence>
<evidence type="ECO:0000313" key="3">
    <source>
        <dbReference type="EMBL" id="MBJ3808175.1"/>
    </source>
</evidence>
<keyword evidence="4" id="KW-1185">Reference proteome</keyword>
<feature type="compositionally biased region" description="Low complexity" evidence="1">
    <location>
        <begin position="56"/>
        <end position="85"/>
    </location>
</feature>
<keyword evidence="2" id="KW-1133">Transmembrane helix</keyword>